<feature type="region of interest" description="Disordered" evidence="1">
    <location>
        <begin position="25"/>
        <end position="79"/>
    </location>
</feature>
<organism evidence="2 3">
    <name type="scientific">Colletotrichum zoysiae</name>
    <dbReference type="NCBI Taxonomy" id="1216348"/>
    <lineage>
        <taxon>Eukaryota</taxon>
        <taxon>Fungi</taxon>
        <taxon>Dikarya</taxon>
        <taxon>Ascomycota</taxon>
        <taxon>Pezizomycotina</taxon>
        <taxon>Sordariomycetes</taxon>
        <taxon>Hypocreomycetidae</taxon>
        <taxon>Glomerellales</taxon>
        <taxon>Glomerellaceae</taxon>
        <taxon>Colletotrichum</taxon>
        <taxon>Colletotrichum graminicola species complex</taxon>
    </lineage>
</organism>
<dbReference type="EMBL" id="MU842850">
    <property type="protein sequence ID" value="KAK2030543.1"/>
    <property type="molecule type" value="Genomic_DNA"/>
</dbReference>
<evidence type="ECO:0000256" key="1">
    <source>
        <dbReference type="SAM" id="MobiDB-lite"/>
    </source>
</evidence>
<comment type="caution">
    <text evidence="2">The sequence shown here is derived from an EMBL/GenBank/DDBJ whole genome shotgun (WGS) entry which is preliminary data.</text>
</comment>
<evidence type="ECO:0000313" key="2">
    <source>
        <dbReference type="EMBL" id="KAK2030543.1"/>
    </source>
</evidence>
<dbReference type="Proteomes" id="UP001232148">
    <property type="component" value="Unassembled WGS sequence"/>
</dbReference>
<reference evidence="2" key="1">
    <citation type="submission" date="2021-06" db="EMBL/GenBank/DDBJ databases">
        <title>Comparative genomics, transcriptomics and evolutionary studies reveal genomic signatures of adaptation to plant cell wall in hemibiotrophic fungi.</title>
        <authorList>
            <consortium name="DOE Joint Genome Institute"/>
            <person name="Baroncelli R."/>
            <person name="Diaz J.F."/>
            <person name="Benocci T."/>
            <person name="Peng M."/>
            <person name="Battaglia E."/>
            <person name="Haridas S."/>
            <person name="Andreopoulos W."/>
            <person name="Labutti K."/>
            <person name="Pangilinan J."/>
            <person name="Floch G.L."/>
            <person name="Makela M.R."/>
            <person name="Henrissat B."/>
            <person name="Grigoriev I.V."/>
            <person name="Crouch J.A."/>
            <person name="De Vries R.P."/>
            <person name="Sukno S.A."/>
            <person name="Thon M.R."/>
        </authorList>
    </citation>
    <scope>NUCLEOTIDE SEQUENCE</scope>
    <source>
        <strain evidence="2">MAFF235873</strain>
    </source>
</reference>
<feature type="compositionally biased region" description="Basic and acidic residues" evidence="1">
    <location>
        <begin position="45"/>
        <end position="62"/>
    </location>
</feature>
<accession>A0AAD9HKD3</accession>
<protein>
    <submittedName>
        <fullName evidence="2">Uncharacterized protein</fullName>
    </submittedName>
</protein>
<sequence length="92" mass="9798">MSSVFSVEGSQLDMYDVQVQVPIGERRMTGKWMESGSGQGKRERRGGEGRGGEGDGPGREGTARSGSGGGAPWCWAGMGRCDTATQQEQGRW</sequence>
<dbReference type="AlphaFoldDB" id="A0AAD9HKD3"/>
<gene>
    <name evidence="2" type="ORF">LX32DRAFT_321665</name>
</gene>
<proteinExistence type="predicted"/>
<name>A0AAD9HKD3_9PEZI</name>
<evidence type="ECO:0000313" key="3">
    <source>
        <dbReference type="Proteomes" id="UP001232148"/>
    </source>
</evidence>
<keyword evidence="3" id="KW-1185">Reference proteome</keyword>